<evidence type="ECO:0000259" key="6">
    <source>
        <dbReference type="Pfam" id="PF04085"/>
    </source>
</evidence>
<proteinExistence type="inferred from homology"/>
<evidence type="ECO:0000256" key="5">
    <source>
        <dbReference type="SAM" id="Phobius"/>
    </source>
</evidence>
<sequence>MQRILLFLYSIRALLLFIFLEAVAIWLIVSFNSQQGSVFFNSSNQLSGTILGYRSGVMDYFALTSVNRNLMEKNAELLAELQKFKNPPDSVFIPLDSALFGDIQFKGAKVINNSIRLSQNFITLNKGALQGLKEGMGVFNEEGVVGRVKGVSENFATVISLLHTDLLISSKIKSTEVFGSTKWDGLDSKKAKLLYIPRHVDIKVGDQVVTSGYNAVFPEGISIGTVLEVKQGTDTNYLDITIELTTDFTRISYVYLVDNYKVVELDSLYQTTGIKNEQ</sequence>
<dbReference type="NCBIfam" id="TIGR00219">
    <property type="entry name" value="mreC"/>
    <property type="match status" value="1"/>
</dbReference>
<dbReference type="InterPro" id="IPR042177">
    <property type="entry name" value="Cell/Rod_1"/>
</dbReference>
<comment type="caution">
    <text evidence="7">The sequence shown here is derived from an EMBL/GenBank/DDBJ whole genome shotgun (WGS) entry which is preliminary data.</text>
</comment>
<evidence type="ECO:0000256" key="4">
    <source>
        <dbReference type="ARBA" id="ARBA00032089"/>
    </source>
</evidence>
<dbReference type="Gene3D" id="2.40.10.350">
    <property type="entry name" value="Rod shape-determining protein MreC, domain 2"/>
    <property type="match status" value="1"/>
</dbReference>
<reference evidence="7 8" key="1">
    <citation type="submission" date="2016-10" db="EMBL/GenBank/DDBJ databases">
        <authorList>
            <person name="Varghese N."/>
            <person name="Submissions S."/>
        </authorList>
    </citation>
    <scope>NUCLEOTIDE SEQUENCE [LARGE SCALE GENOMIC DNA]</scope>
    <source>
        <strain evidence="7 8">DSM 17997</strain>
    </source>
</reference>
<evidence type="ECO:0000256" key="2">
    <source>
        <dbReference type="ARBA" id="ARBA00013855"/>
    </source>
</evidence>
<comment type="similarity">
    <text evidence="1">Belongs to the MreC family.</text>
</comment>
<evidence type="ECO:0000256" key="3">
    <source>
        <dbReference type="ARBA" id="ARBA00022960"/>
    </source>
</evidence>
<feature type="transmembrane region" description="Helical" evidence="5">
    <location>
        <begin position="7"/>
        <end position="29"/>
    </location>
</feature>
<organism evidence="7 8">
    <name type="scientific">Rhodonellum ikkaensis</name>
    <dbReference type="NCBI Taxonomy" id="336829"/>
    <lineage>
        <taxon>Bacteria</taxon>
        <taxon>Pseudomonadati</taxon>
        <taxon>Bacteroidota</taxon>
        <taxon>Cytophagia</taxon>
        <taxon>Cytophagales</taxon>
        <taxon>Cytophagaceae</taxon>
        <taxon>Rhodonellum</taxon>
    </lineage>
</organism>
<name>A0A1H3KIM9_9BACT</name>
<dbReference type="PANTHER" id="PTHR34138:SF1">
    <property type="entry name" value="CELL SHAPE-DETERMINING PROTEIN MREC"/>
    <property type="match status" value="1"/>
</dbReference>
<dbReference type="InterPro" id="IPR042175">
    <property type="entry name" value="Cell/Rod_MreC_2"/>
</dbReference>
<feature type="domain" description="Rod shape-determining protein MreC beta-barrel core" evidence="6">
    <location>
        <begin position="110"/>
        <end position="257"/>
    </location>
</feature>
<dbReference type="NCBIfam" id="NF010532">
    <property type="entry name" value="PRK13922.9-3"/>
    <property type="match status" value="1"/>
</dbReference>
<keyword evidence="3" id="KW-0133">Cell shape</keyword>
<protein>
    <recommendedName>
        <fullName evidence="2">Cell shape-determining protein MreC</fullName>
    </recommendedName>
    <alternativeName>
        <fullName evidence="4">Cell shape protein MreC</fullName>
    </alternativeName>
</protein>
<evidence type="ECO:0000313" key="7">
    <source>
        <dbReference type="EMBL" id="SDY51983.1"/>
    </source>
</evidence>
<dbReference type="EMBL" id="FNQC01000001">
    <property type="protein sequence ID" value="SDY51983.1"/>
    <property type="molecule type" value="Genomic_DNA"/>
</dbReference>
<dbReference type="InterPro" id="IPR007221">
    <property type="entry name" value="MreC"/>
</dbReference>
<dbReference type="InterPro" id="IPR055342">
    <property type="entry name" value="MreC_beta-barrel_core"/>
</dbReference>
<keyword evidence="8" id="KW-1185">Reference proteome</keyword>
<evidence type="ECO:0000313" key="8">
    <source>
        <dbReference type="Proteomes" id="UP000199663"/>
    </source>
</evidence>
<keyword evidence="5" id="KW-0812">Transmembrane</keyword>
<dbReference type="RefSeq" id="WP_019596223.1">
    <property type="nucleotide sequence ID" value="NZ_FNQC01000001.1"/>
</dbReference>
<keyword evidence="5" id="KW-0472">Membrane</keyword>
<evidence type="ECO:0000256" key="1">
    <source>
        <dbReference type="ARBA" id="ARBA00009369"/>
    </source>
</evidence>
<dbReference type="Pfam" id="PF04085">
    <property type="entry name" value="MreC"/>
    <property type="match status" value="1"/>
</dbReference>
<dbReference type="Gene3D" id="2.40.10.340">
    <property type="entry name" value="Rod shape-determining protein MreC, domain 1"/>
    <property type="match status" value="1"/>
</dbReference>
<keyword evidence="5" id="KW-1133">Transmembrane helix</keyword>
<gene>
    <name evidence="7" type="ORF">SAMN05444412_101405</name>
</gene>
<dbReference type="PANTHER" id="PTHR34138">
    <property type="entry name" value="CELL SHAPE-DETERMINING PROTEIN MREC"/>
    <property type="match status" value="1"/>
</dbReference>
<dbReference type="Proteomes" id="UP000199663">
    <property type="component" value="Unassembled WGS sequence"/>
</dbReference>
<accession>A0A1H3KIM9</accession>